<evidence type="ECO:0000313" key="2">
    <source>
        <dbReference type="Proteomes" id="UP001150603"/>
    </source>
</evidence>
<keyword evidence="2" id="KW-1185">Reference proteome</keyword>
<comment type="caution">
    <text evidence="1">The sequence shown here is derived from an EMBL/GenBank/DDBJ whole genome shotgun (WGS) entry which is preliminary data.</text>
</comment>
<evidence type="ECO:0000313" key="1">
    <source>
        <dbReference type="EMBL" id="KAJ1944152.1"/>
    </source>
</evidence>
<dbReference type="Proteomes" id="UP001150603">
    <property type="component" value="Unassembled WGS sequence"/>
</dbReference>
<organism evidence="1 2">
    <name type="scientific">Linderina macrospora</name>
    <dbReference type="NCBI Taxonomy" id="4868"/>
    <lineage>
        <taxon>Eukaryota</taxon>
        <taxon>Fungi</taxon>
        <taxon>Fungi incertae sedis</taxon>
        <taxon>Zoopagomycota</taxon>
        <taxon>Kickxellomycotina</taxon>
        <taxon>Kickxellomycetes</taxon>
        <taxon>Kickxellales</taxon>
        <taxon>Kickxellaceae</taxon>
        <taxon>Linderina</taxon>
    </lineage>
</organism>
<accession>A0ACC1JAG6</accession>
<protein>
    <submittedName>
        <fullName evidence="1">Uncharacterized protein</fullName>
    </submittedName>
</protein>
<name>A0ACC1JAG6_9FUNG</name>
<proteinExistence type="predicted"/>
<reference evidence="1" key="1">
    <citation type="submission" date="2022-07" db="EMBL/GenBank/DDBJ databases">
        <title>Phylogenomic reconstructions and comparative analyses of Kickxellomycotina fungi.</title>
        <authorList>
            <person name="Reynolds N.K."/>
            <person name="Stajich J.E."/>
            <person name="Barry K."/>
            <person name="Grigoriev I.V."/>
            <person name="Crous P."/>
            <person name="Smith M.E."/>
        </authorList>
    </citation>
    <scope>NUCLEOTIDE SEQUENCE</scope>
    <source>
        <strain evidence="1">NRRL 5244</strain>
    </source>
</reference>
<sequence>MPKKLRTAKGVKKNGGASATSTDNAESSDSSQTSAAITYMCKICDKTFTRPSSLATHMYTHTGEKPHECMYPGCGKSFSVRSNLRRHMRIHEEGYQSARDRRKAKAAQRLQLHPYAMFPFAPPTHNFPMLANQAHRVEFSVPFPQTPQSQPAIAFHQPLPPSSSDMLVLGQYPPLDMGMPALPAPAMSGQSSLRSSPTDPLPQPIASADLVGLGLQNNTQMLATPPGLQADGTYPNGVHVRRYSTPVVSRSGLASQQVVYGNELLLMPAASGVLPTCRLRL</sequence>
<gene>
    <name evidence="1" type="ORF">FBU59_002682</name>
</gene>
<dbReference type="EMBL" id="JANBPW010001527">
    <property type="protein sequence ID" value="KAJ1944152.1"/>
    <property type="molecule type" value="Genomic_DNA"/>
</dbReference>